<dbReference type="PROSITE" id="PS50262">
    <property type="entry name" value="G_PROTEIN_RECEP_F1_2"/>
    <property type="match status" value="1"/>
</dbReference>
<keyword evidence="9" id="KW-1185">Reference proteome</keyword>
<dbReference type="PRINTS" id="PR00237">
    <property type="entry name" value="GPCRRHODOPSN"/>
</dbReference>
<protein>
    <recommendedName>
        <fullName evidence="7">G-protein coupled receptors family 1 profile domain-containing protein</fullName>
    </recommendedName>
</protein>
<dbReference type="PROSITE" id="PS00237">
    <property type="entry name" value="G_PROTEIN_RECEP_F1_1"/>
    <property type="match status" value="1"/>
</dbReference>
<dbReference type="GO" id="GO:0016020">
    <property type="term" value="C:membrane"/>
    <property type="evidence" value="ECO:0007669"/>
    <property type="project" value="UniProtKB-SubCell"/>
</dbReference>
<dbReference type="SUPFAM" id="SSF81321">
    <property type="entry name" value="Family A G protein-coupled receptor-like"/>
    <property type="match status" value="1"/>
</dbReference>
<dbReference type="Pfam" id="PF00001">
    <property type="entry name" value="7tm_1"/>
    <property type="match status" value="1"/>
</dbReference>
<accession>A0ABD0JAA6</accession>
<dbReference type="InterPro" id="IPR027294">
    <property type="entry name" value="NPS_rcpt"/>
</dbReference>
<sequence>LLVGVMCVLTDLLTKITVEWHAGAVMCKLISYLQVTVTYVSTYILVSLSLDRYDAVARPMNFSRRPYQGRVLISLSWILALVFALPTLFLYKLEKLEKTEQCWIDFPEMWHWKV</sequence>
<keyword evidence="4 6" id="KW-0472">Membrane</keyword>
<dbReference type="InterPro" id="IPR000276">
    <property type="entry name" value="GPCR_Rhodpsn"/>
</dbReference>
<feature type="transmembrane region" description="Helical" evidence="6">
    <location>
        <begin position="71"/>
        <end position="91"/>
    </location>
</feature>
<keyword evidence="5" id="KW-0675">Receptor</keyword>
<evidence type="ECO:0000256" key="1">
    <source>
        <dbReference type="ARBA" id="ARBA00004370"/>
    </source>
</evidence>
<dbReference type="AlphaFoldDB" id="A0ABD0JAA6"/>
<dbReference type="PANTHER" id="PTHR24244">
    <property type="entry name" value="NEUROPEPTIDE S RECEPTOR"/>
    <property type="match status" value="1"/>
</dbReference>
<dbReference type="GO" id="GO:0004930">
    <property type="term" value="F:G protein-coupled receptor activity"/>
    <property type="evidence" value="ECO:0007669"/>
    <property type="project" value="UniProtKB-KW"/>
</dbReference>
<evidence type="ECO:0000256" key="6">
    <source>
        <dbReference type="SAM" id="Phobius"/>
    </source>
</evidence>
<name>A0ABD0JAA6_9CAEN</name>
<keyword evidence="2 5" id="KW-0812">Transmembrane</keyword>
<dbReference type="PANTHER" id="PTHR24244:SF1">
    <property type="entry name" value="G-PROTEIN COUPLED RECEPTORS FAMILY 1 PROFILE DOMAIN-CONTAINING PROTEIN"/>
    <property type="match status" value="1"/>
</dbReference>
<feature type="non-terminal residue" evidence="8">
    <location>
        <position position="1"/>
    </location>
</feature>
<evidence type="ECO:0000313" key="9">
    <source>
        <dbReference type="Proteomes" id="UP001519460"/>
    </source>
</evidence>
<reference evidence="8 9" key="1">
    <citation type="journal article" date="2023" name="Sci. Data">
        <title>Genome assembly of the Korean intertidal mud-creeper Batillaria attramentaria.</title>
        <authorList>
            <person name="Patra A.K."/>
            <person name="Ho P.T."/>
            <person name="Jun S."/>
            <person name="Lee S.J."/>
            <person name="Kim Y."/>
            <person name="Won Y.J."/>
        </authorList>
    </citation>
    <scope>NUCLEOTIDE SEQUENCE [LARGE SCALE GENOMIC DNA]</scope>
    <source>
        <strain evidence="8">Wonlab-2016</strain>
    </source>
</reference>
<gene>
    <name evidence="8" type="ORF">BaRGS_00036847</name>
</gene>
<evidence type="ECO:0000313" key="8">
    <source>
        <dbReference type="EMBL" id="KAK7467922.1"/>
    </source>
</evidence>
<dbReference type="EMBL" id="JACVVK020000531">
    <property type="protein sequence ID" value="KAK7467922.1"/>
    <property type="molecule type" value="Genomic_DNA"/>
</dbReference>
<organism evidence="8 9">
    <name type="scientific">Batillaria attramentaria</name>
    <dbReference type="NCBI Taxonomy" id="370345"/>
    <lineage>
        <taxon>Eukaryota</taxon>
        <taxon>Metazoa</taxon>
        <taxon>Spiralia</taxon>
        <taxon>Lophotrochozoa</taxon>
        <taxon>Mollusca</taxon>
        <taxon>Gastropoda</taxon>
        <taxon>Caenogastropoda</taxon>
        <taxon>Sorbeoconcha</taxon>
        <taxon>Cerithioidea</taxon>
        <taxon>Batillariidae</taxon>
        <taxon>Batillaria</taxon>
    </lineage>
</organism>
<evidence type="ECO:0000256" key="3">
    <source>
        <dbReference type="ARBA" id="ARBA00022989"/>
    </source>
</evidence>
<dbReference type="Proteomes" id="UP001519460">
    <property type="component" value="Unassembled WGS sequence"/>
</dbReference>
<proteinExistence type="inferred from homology"/>
<keyword evidence="3 6" id="KW-1133">Transmembrane helix</keyword>
<feature type="domain" description="G-protein coupled receptors family 1 profile" evidence="7">
    <location>
        <begin position="1"/>
        <end position="114"/>
    </location>
</feature>
<feature type="transmembrane region" description="Helical" evidence="6">
    <location>
        <begin position="29"/>
        <end position="50"/>
    </location>
</feature>
<comment type="similarity">
    <text evidence="5">Belongs to the G-protein coupled receptor 1 family.</text>
</comment>
<comment type="subcellular location">
    <subcellularLocation>
        <location evidence="1">Membrane</location>
    </subcellularLocation>
</comment>
<comment type="caution">
    <text evidence="8">The sequence shown here is derived from an EMBL/GenBank/DDBJ whole genome shotgun (WGS) entry which is preliminary data.</text>
</comment>
<keyword evidence="5" id="KW-0297">G-protein coupled receptor</keyword>
<evidence type="ECO:0000256" key="2">
    <source>
        <dbReference type="ARBA" id="ARBA00022692"/>
    </source>
</evidence>
<dbReference type="Gene3D" id="1.20.1070.10">
    <property type="entry name" value="Rhodopsin 7-helix transmembrane proteins"/>
    <property type="match status" value="1"/>
</dbReference>
<evidence type="ECO:0000259" key="7">
    <source>
        <dbReference type="PROSITE" id="PS50262"/>
    </source>
</evidence>
<evidence type="ECO:0000256" key="4">
    <source>
        <dbReference type="ARBA" id="ARBA00023136"/>
    </source>
</evidence>
<keyword evidence="5" id="KW-0807">Transducer</keyword>
<evidence type="ECO:0000256" key="5">
    <source>
        <dbReference type="RuleBase" id="RU000688"/>
    </source>
</evidence>
<dbReference type="InterPro" id="IPR017452">
    <property type="entry name" value="GPCR_Rhodpsn_7TM"/>
</dbReference>